<keyword evidence="1" id="KW-0479">Metal-binding</keyword>
<evidence type="ECO:0000259" key="5">
    <source>
        <dbReference type="PROSITE" id="PS51133"/>
    </source>
</evidence>
<dbReference type="SMART" id="SM00440">
    <property type="entry name" value="ZnF_C2C2"/>
    <property type="match status" value="1"/>
</dbReference>
<reference evidence="6 7" key="1">
    <citation type="journal article" date="2018" name="Front. Plant Sci.">
        <title>Red Clover (Trifolium pratense) and Zigzag Clover (T. medium) - A Picture of Genomic Similarities and Differences.</title>
        <authorList>
            <person name="Dluhosova J."/>
            <person name="Istvanek J."/>
            <person name="Nedelnik J."/>
            <person name="Repkova J."/>
        </authorList>
    </citation>
    <scope>NUCLEOTIDE SEQUENCE [LARGE SCALE GENOMIC DNA]</scope>
    <source>
        <strain evidence="7">cv. 10/8</strain>
        <tissue evidence="6">Leaf</tissue>
    </source>
</reference>
<dbReference type="InterPro" id="IPR001222">
    <property type="entry name" value="Znf_TFIIS"/>
</dbReference>
<protein>
    <submittedName>
        <fullName evidence="6">DNA-directed RNA polymerase I subunit RPA12</fullName>
    </submittedName>
</protein>
<feature type="non-terminal residue" evidence="6">
    <location>
        <position position="35"/>
    </location>
</feature>
<comment type="caution">
    <text evidence="6">The sequence shown here is derived from an EMBL/GenBank/DDBJ whole genome shotgun (WGS) entry which is preliminary data.</text>
</comment>
<dbReference type="AlphaFoldDB" id="A0A392PQJ1"/>
<dbReference type="GO" id="GO:0003676">
    <property type="term" value="F:nucleic acid binding"/>
    <property type="evidence" value="ECO:0007669"/>
    <property type="project" value="InterPro"/>
</dbReference>
<keyword evidence="3" id="KW-0862">Zinc</keyword>
<keyword evidence="2 4" id="KW-0863">Zinc-finger</keyword>
<feature type="domain" description="TFIIS-type" evidence="5">
    <location>
        <begin position="8"/>
        <end position="35"/>
    </location>
</feature>
<dbReference type="Proteomes" id="UP000265520">
    <property type="component" value="Unassembled WGS sequence"/>
</dbReference>
<accession>A0A392PQJ1</accession>
<keyword evidence="7" id="KW-1185">Reference proteome</keyword>
<dbReference type="Gene3D" id="2.20.25.10">
    <property type="match status" value="1"/>
</dbReference>
<dbReference type="GO" id="GO:0006351">
    <property type="term" value="P:DNA-templated transcription"/>
    <property type="evidence" value="ECO:0007669"/>
    <property type="project" value="InterPro"/>
</dbReference>
<dbReference type="GO" id="GO:0000428">
    <property type="term" value="C:DNA-directed RNA polymerase complex"/>
    <property type="evidence" value="ECO:0007669"/>
    <property type="project" value="UniProtKB-KW"/>
</dbReference>
<evidence type="ECO:0000256" key="1">
    <source>
        <dbReference type="ARBA" id="ARBA00022723"/>
    </source>
</evidence>
<evidence type="ECO:0000256" key="3">
    <source>
        <dbReference type="ARBA" id="ARBA00022833"/>
    </source>
</evidence>
<dbReference type="EMBL" id="LXQA010087231">
    <property type="protein sequence ID" value="MCI13185.1"/>
    <property type="molecule type" value="Genomic_DNA"/>
</dbReference>
<keyword evidence="6" id="KW-0240">DNA-directed RNA polymerase</keyword>
<dbReference type="SUPFAM" id="SSF57783">
    <property type="entry name" value="Zinc beta-ribbon"/>
    <property type="match status" value="1"/>
</dbReference>
<sequence length="35" mass="3991">MEVKRAKVNKTCEKCGHGEATYYIQQMRSADEGQT</sequence>
<organism evidence="6 7">
    <name type="scientific">Trifolium medium</name>
    <dbReference type="NCBI Taxonomy" id="97028"/>
    <lineage>
        <taxon>Eukaryota</taxon>
        <taxon>Viridiplantae</taxon>
        <taxon>Streptophyta</taxon>
        <taxon>Embryophyta</taxon>
        <taxon>Tracheophyta</taxon>
        <taxon>Spermatophyta</taxon>
        <taxon>Magnoliopsida</taxon>
        <taxon>eudicotyledons</taxon>
        <taxon>Gunneridae</taxon>
        <taxon>Pentapetalae</taxon>
        <taxon>rosids</taxon>
        <taxon>fabids</taxon>
        <taxon>Fabales</taxon>
        <taxon>Fabaceae</taxon>
        <taxon>Papilionoideae</taxon>
        <taxon>50 kb inversion clade</taxon>
        <taxon>NPAAA clade</taxon>
        <taxon>Hologalegina</taxon>
        <taxon>IRL clade</taxon>
        <taxon>Trifolieae</taxon>
        <taxon>Trifolium</taxon>
    </lineage>
</organism>
<evidence type="ECO:0000256" key="4">
    <source>
        <dbReference type="PROSITE-ProRule" id="PRU00472"/>
    </source>
</evidence>
<evidence type="ECO:0000256" key="2">
    <source>
        <dbReference type="ARBA" id="ARBA00022771"/>
    </source>
</evidence>
<evidence type="ECO:0000313" key="6">
    <source>
        <dbReference type="EMBL" id="MCI13185.1"/>
    </source>
</evidence>
<proteinExistence type="predicted"/>
<evidence type="ECO:0000313" key="7">
    <source>
        <dbReference type="Proteomes" id="UP000265520"/>
    </source>
</evidence>
<keyword evidence="6" id="KW-0804">Transcription</keyword>
<dbReference type="PROSITE" id="PS51133">
    <property type="entry name" value="ZF_TFIIS_2"/>
    <property type="match status" value="1"/>
</dbReference>
<name>A0A392PQJ1_9FABA</name>
<dbReference type="Pfam" id="PF01096">
    <property type="entry name" value="Zn_ribbon_TFIIS"/>
    <property type="match status" value="1"/>
</dbReference>
<dbReference type="GO" id="GO:0008270">
    <property type="term" value="F:zinc ion binding"/>
    <property type="evidence" value="ECO:0007669"/>
    <property type="project" value="UniProtKB-KW"/>
</dbReference>